<comment type="caution">
    <text evidence="2">The sequence shown here is derived from an EMBL/GenBank/DDBJ whole genome shotgun (WGS) entry which is preliminary data.</text>
</comment>
<dbReference type="PIRSF" id="PIRSF033239">
    <property type="entry name" value="ExoD"/>
    <property type="match status" value="1"/>
</dbReference>
<dbReference type="EMBL" id="QWFX01000006">
    <property type="protein sequence ID" value="RIJ30691.1"/>
    <property type="molecule type" value="Genomic_DNA"/>
</dbReference>
<accession>A0A399RJ65</accession>
<dbReference type="InterPro" id="IPR010331">
    <property type="entry name" value="ExoD"/>
</dbReference>
<proteinExistence type="predicted"/>
<name>A0A399RJ65_9PROT</name>
<sequence length="200" mass="21935">MTRYPSPRTFLQSIELMAEEAPEEGFSLRMIFDRLDERAFGAALFILALPCCIPFLYGVPQVVSLPMMVLAGQMVAGREEPWLPQKFGQRMIDKKGLTRTAKGGRKWFGWLEKIARPRLTFLMGARGERIIGLFLVFFCASILVPLPSTNTVPGFGVAVVAFGLMARDGILVIIGSIIGTAWIATLLTLVALGVRTLTGS</sequence>
<dbReference type="AlphaFoldDB" id="A0A399RJ65"/>
<protein>
    <submittedName>
        <fullName evidence="2">Exopolysaccharide biosynthesis protein</fullName>
    </submittedName>
</protein>
<keyword evidence="1" id="KW-0472">Membrane</keyword>
<reference evidence="2 3" key="1">
    <citation type="submission" date="2018-08" db="EMBL/GenBank/DDBJ databases">
        <title>Henriciella mobilis sp. nov., isolated from seawater.</title>
        <authorList>
            <person name="Cheng H."/>
            <person name="Wu Y.-H."/>
            <person name="Xu X.-W."/>
            <person name="Guo L.-L."/>
        </authorList>
    </citation>
    <scope>NUCLEOTIDE SEQUENCE [LARGE SCALE GENOMIC DNA]</scope>
    <source>
        <strain evidence="2 3">JN25</strain>
    </source>
</reference>
<evidence type="ECO:0000313" key="3">
    <source>
        <dbReference type="Proteomes" id="UP000266385"/>
    </source>
</evidence>
<feature type="transmembrane region" description="Helical" evidence="1">
    <location>
        <begin position="169"/>
        <end position="194"/>
    </location>
</feature>
<evidence type="ECO:0000313" key="2">
    <source>
        <dbReference type="EMBL" id="RIJ30691.1"/>
    </source>
</evidence>
<keyword evidence="1" id="KW-1133">Transmembrane helix</keyword>
<evidence type="ECO:0000256" key="1">
    <source>
        <dbReference type="SAM" id="Phobius"/>
    </source>
</evidence>
<dbReference type="PANTHER" id="PTHR41795:SF1">
    <property type="entry name" value="EXOPOLYSACCHARIDE SYNTHESIS PROTEIN"/>
    <property type="match status" value="1"/>
</dbReference>
<dbReference type="Proteomes" id="UP000266385">
    <property type="component" value="Unassembled WGS sequence"/>
</dbReference>
<keyword evidence="3" id="KW-1185">Reference proteome</keyword>
<dbReference type="RefSeq" id="WP_119375999.1">
    <property type="nucleotide sequence ID" value="NZ_QWFX01000006.1"/>
</dbReference>
<organism evidence="2 3">
    <name type="scientific">Henriciella mobilis</name>
    <dbReference type="NCBI Taxonomy" id="2305467"/>
    <lineage>
        <taxon>Bacteria</taxon>
        <taxon>Pseudomonadati</taxon>
        <taxon>Pseudomonadota</taxon>
        <taxon>Alphaproteobacteria</taxon>
        <taxon>Hyphomonadales</taxon>
        <taxon>Hyphomonadaceae</taxon>
        <taxon>Henriciella</taxon>
    </lineage>
</organism>
<feature type="transmembrane region" description="Helical" evidence="1">
    <location>
        <begin position="130"/>
        <end position="149"/>
    </location>
</feature>
<keyword evidence="1" id="KW-0812">Transmembrane</keyword>
<gene>
    <name evidence="2" type="ORF">D1223_08730</name>
</gene>
<dbReference type="Pfam" id="PF06055">
    <property type="entry name" value="ExoD"/>
    <property type="match status" value="1"/>
</dbReference>
<feature type="transmembrane region" description="Helical" evidence="1">
    <location>
        <begin position="39"/>
        <end position="59"/>
    </location>
</feature>
<dbReference type="PANTHER" id="PTHR41795">
    <property type="entry name" value="EXOPOLYSACCHARIDE SYNTHESIS PROTEIN"/>
    <property type="match status" value="1"/>
</dbReference>
<dbReference type="OrthoDB" id="7949130at2"/>